<keyword evidence="3" id="KW-1185">Reference proteome</keyword>
<dbReference type="SMART" id="SM00347">
    <property type="entry name" value="HTH_MARR"/>
    <property type="match status" value="1"/>
</dbReference>
<evidence type="ECO:0000313" key="2">
    <source>
        <dbReference type="EMBL" id="GGN60608.1"/>
    </source>
</evidence>
<sequence length="124" mass="13587">MPDMDRNTPFAFDGLDRVFHERARLGIVTSLAGQPEGLSFSSLKSLCGLTDGNLNRHLAVLEEAGHVEIEKGYDGKRPQTRCRLTGRGRAAFAAYLEALEGVLQKANQAAGSETVMRSWKERPA</sequence>
<organism evidence="2 3">
    <name type="scientific">Novosphingobium indicum</name>
    <dbReference type="NCBI Taxonomy" id="462949"/>
    <lineage>
        <taxon>Bacteria</taxon>
        <taxon>Pseudomonadati</taxon>
        <taxon>Pseudomonadota</taxon>
        <taxon>Alphaproteobacteria</taxon>
        <taxon>Sphingomonadales</taxon>
        <taxon>Sphingomonadaceae</taxon>
        <taxon>Novosphingobium</taxon>
    </lineage>
</organism>
<dbReference type="EMBL" id="BMLK01000031">
    <property type="protein sequence ID" value="GGN60608.1"/>
    <property type="molecule type" value="Genomic_DNA"/>
</dbReference>
<dbReference type="PANTHER" id="PTHR37318:SF1">
    <property type="entry name" value="BSL7504 PROTEIN"/>
    <property type="match status" value="1"/>
</dbReference>
<dbReference type="Proteomes" id="UP000605099">
    <property type="component" value="Unassembled WGS sequence"/>
</dbReference>
<dbReference type="Pfam" id="PF13601">
    <property type="entry name" value="HTH_34"/>
    <property type="match status" value="1"/>
</dbReference>
<proteinExistence type="predicted"/>
<dbReference type="InterPro" id="IPR036388">
    <property type="entry name" value="WH-like_DNA-bd_sf"/>
</dbReference>
<dbReference type="PANTHER" id="PTHR37318">
    <property type="entry name" value="BSL7504 PROTEIN"/>
    <property type="match status" value="1"/>
</dbReference>
<reference evidence="3" key="1">
    <citation type="journal article" date="2019" name="Int. J. Syst. Evol. Microbiol.">
        <title>The Global Catalogue of Microorganisms (GCM) 10K type strain sequencing project: providing services to taxonomists for standard genome sequencing and annotation.</title>
        <authorList>
            <consortium name="The Broad Institute Genomics Platform"/>
            <consortium name="The Broad Institute Genome Sequencing Center for Infectious Disease"/>
            <person name="Wu L."/>
            <person name="Ma J."/>
        </authorList>
    </citation>
    <scope>NUCLEOTIDE SEQUENCE [LARGE SCALE GENOMIC DNA]</scope>
    <source>
        <strain evidence="3">CGMCC 1.6784</strain>
    </source>
</reference>
<dbReference type="Gene3D" id="1.10.10.10">
    <property type="entry name" value="Winged helix-like DNA-binding domain superfamily/Winged helix DNA-binding domain"/>
    <property type="match status" value="1"/>
</dbReference>
<dbReference type="InterPro" id="IPR027395">
    <property type="entry name" value="WH_DNA-bd_dom"/>
</dbReference>
<dbReference type="SUPFAM" id="SSF46785">
    <property type="entry name" value="Winged helix' DNA-binding domain"/>
    <property type="match status" value="1"/>
</dbReference>
<dbReference type="InterPro" id="IPR036390">
    <property type="entry name" value="WH_DNA-bd_sf"/>
</dbReference>
<feature type="domain" description="HTH marR-type" evidence="1">
    <location>
        <begin position="17"/>
        <end position="115"/>
    </location>
</feature>
<dbReference type="InterPro" id="IPR000835">
    <property type="entry name" value="HTH_MarR-typ"/>
</dbReference>
<protein>
    <submittedName>
        <fullName evidence="2">Transcriptional regulator</fullName>
    </submittedName>
</protein>
<name>A0ABQ2K0X8_9SPHN</name>
<evidence type="ECO:0000313" key="3">
    <source>
        <dbReference type="Proteomes" id="UP000605099"/>
    </source>
</evidence>
<accession>A0ABQ2K0X8</accession>
<gene>
    <name evidence="2" type="ORF">GCM10011349_42400</name>
</gene>
<comment type="caution">
    <text evidence="2">The sequence shown here is derived from an EMBL/GenBank/DDBJ whole genome shotgun (WGS) entry which is preliminary data.</text>
</comment>
<evidence type="ECO:0000259" key="1">
    <source>
        <dbReference type="SMART" id="SM00347"/>
    </source>
</evidence>